<proteinExistence type="predicted"/>
<reference evidence="1 2" key="1">
    <citation type="submission" date="2020-11" db="EMBL/GenBank/DDBJ databases">
        <authorList>
            <person name="Lassalle F."/>
        </authorList>
    </citation>
    <scope>NUCLEOTIDE SEQUENCE [LARGE SCALE GENOMIC DNA]</scope>
    <source>
        <strain evidence="1 2">AB21</strain>
    </source>
</reference>
<protein>
    <submittedName>
        <fullName evidence="1">Uncharacterized protein</fullName>
    </submittedName>
</protein>
<evidence type="ECO:0000313" key="2">
    <source>
        <dbReference type="Proteomes" id="UP000601041"/>
    </source>
</evidence>
<gene>
    <name evidence="1" type="ORF">RHAB21_00570</name>
</gene>
<sequence length="232" mass="26251">MTQRAMPEGTAPIQVSVRAPTDQLDLSEHDAKMYAALGVFTARCASLEHIVDKFLFCYGKLRTPLVCGTTNFPATMEAKVDFIVSAYIEDRRLRSCGDADDRLDLNAIGYLMDEVWDARKHLIHGSLYFSRHDGTDFSFTSSRYARVSKNRYEVVSFRISRGAILRLLDNIAYLKAVLRVALDILDGGDPKTQYDEIRKGRLQFRELRQALLEDGREVDPTGIIRFFAGEAT</sequence>
<name>A0ABN7JYN6_9HYPH</name>
<dbReference type="Proteomes" id="UP000601041">
    <property type="component" value="Unassembled WGS sequence"/>
</dbReference>
<comment type="caution">
    <text evidence="1">The sequence shown here is derived from an EMBL/GenBank/DDBJ whole genome shotgun (WGS) entry which is preliminary data.</text>
</comment>
<organism evidence="1 2">
    <name type="scientific">Pseudorhizobium halotolerans</name>
    <dbReference type="NCBI Taxonomy" id="1233081"/>
    <lineage>
        <taxon>Bacteria</taxon>
        <taxon>Pseudomonadati</taxon>
        <taxon>Pseudomonadota</taxon>
        <taxon>Alphaproteobacteria</taxon>
        <taxon>Hyphomicrobiales</taxon>
        <taxon>Rhizobiaceae</taxon>
        <taxon>Rhizobium/Agrobacterium group</taxon>
        <taxon>Pseudorhizobium</taxon>
    </lineage>
</organism>
<evidence type="ECO:0000313" key="1">
    <source>
        <dbReference type="EMBL" id="CAD7054595.1"/>
    </source>
</evidence>
<keyword evidence="2" id="KW-1185">Reference proteome</keyword>
<accession>A0ABN7JYN6</accession>
<dbReference type="EMBL" id="CABFWE030000015">
    <property type="protein sequence ID" value="CAD7054595.1"/>
    <property type="molecule type" value="Genomic_DNA"/>
</dbReference>